<comment type="caution">
    <text evidence="8">The sequence shown here is derived from an EMBL/GenBank/DDBJ whole genome shotgun (WGS) entry which is preliminary data.</text>
</comment>
<evidence type="ECO:0000256" key="4">
    <source>
        <dbReference type="ARBA" id="ARBA00022692"/>
    </source>
</evidence>
<keyword evidence="6" id="KW-0472">Membrane</keyword>
<gene>
    <name evidence="8" type="ORF">K0U00_50895</name>
</gene>
<evidence type="ECO:0000256" key="5">
    <source>
        <dbReference type="ARBA" id="ARBA00022989"/>
    </source>
</evidence>
<proteinExistence type="inferred from homology"/>
<organism evidence="8 9">
    <name type="scientific">Paenibacillus sepulcri</name>
    <dbReference type="NCBI Taxonomy" id="359917"/>
    <lineage>
        <taxon>Bacteria</taxon>
        <taxon>Bacillati</taxon>
        <taxon>Bacillota</taxon>
        <taxon>Bacilli</taxon>
        <taxon>Bacillales</taxon>
        <taxon>Paenibacillaceae</taxon>
        <taxon>Paenibacillus</taxon>
    </lineage>
</organism>
<dbReference type="Pfam" id="PF03176">
    <property type="entry name" value="MMPL"/>
    <property type="match status" value="1"/>
</dbReference>
<sequence>TITQEAVDKLNGKVQGAPAGSKVSLTGSAPIAKDFQKSSEEGLKKTELLTVGLVLIILFIVFRSPVTPFIPLLTIGMSLVITRGLVALATNYGMPVSSFTES</sequence>
<comment type="subcellular location">
    <subcellularLocation>
        <location evidence="1">Cell membrane</location>
        <topology evidence="1">Multi-pass membrane protein</topology>
    </subcellularLocation>
</comment>
<evidence type="ECO:0000256" key="6">
    <source>
        <dbReference type="ARBA" id="ARBA00023136"/>
    </source>
</evidence>
<evidence type="ECO:0000259" key="7">
    <source>
        <dbReference type="Pfam" id="PF03176"/>
    </source>
</evidence>
<protein>
    <submittedName>
        <fullName evidence="8">MMPL family transporter</fullName>
    </submittedName>
</protein>
<feature type="domain" description="Membrane transport protein MMPL" evidence="7">
    <location>
        <begin position="3"/>
        <end position="100"/>
    </location>
</feature>
<keyword evidence="4" id="KW-0812">Transmembrane</keyword>
<dbReference type="InterPro" id="IPR050545">
    <property type="entry name" value="Mycobact_MmpL"/>
</dbReference>
<comment type="similarity">
    <text evidence="2">Belongs to the resistance-nodulation-cell division (RND) (TC 2.A.6) family. MmpL subfamily.</text>
</comment>
<keyword evidence="9" id="KW-1185">Reference proteome</keyword>
<evidence type="ECO:0000256" key="2">
    <source>
        <dbReference type="ARBA" id="ARBA00010157"/>
    </source>
</evidence>
<dbReference type="PANTHER" id="PTHR33406">
    <property type="entry name" value="MEMBRANE PROTEIN MJ1562-RELATED"/>
    <property type="match status" value="1"/>
</dbReference>
<evidence type="ECO:0000256" key="3">
    <source>
        <dbReference type="ARBA" id="ARBA00022475"/>
    </source>
</evidence>
<reference evidence="8 9" key="1">
    <citation type="submission" date="2021-07" db="EMBL/GenBank/DDBJ databases">
        <title>Paenibacillus radiodurans sp. nov., isolated from the southeastern edge of Tengger Desert.</title>
        <authorList>
            <person name="Zhang G."/>
        </authorList>
    </citation>
    <scope>NUCLEOTIDE SEQUENCE [LARGE SCALE GENOMIC DNA]</scope>
    <source>
        <strain evidence="8 9">CCM 7311</strain>
    </source>
</reference>
<keyword evidence="3" id="KW-1003">Cell membrane</keyword>
<evidence type="ECO:0000313" key="8">
    <source>
        <dbReference type="EMBL" id="MBW7462390.1"/>
    </source>
</evidence>
<feature type="non-terminal residue" evidence="8">
    <location>
        <position position="102"/>
    </location>
</feature>
<keyword evidence="5" id="KW-1133">Transmembrane helix</keyword>
<feature type="non-terminal residue" evidence="8">
    <location>
        <position position="1"/>
    </location>
</feature>
<evidence type="ECO:0000313" key="9">
    <source>
        <dbReference type="Proteomes" id="UP001519887"/>
    </source>
</evidence>
<name>A0ABS7CN96_9BACL</name>
<dbReference type="SUPFAM" id="SSF82866">
    <property type="entry name" value="Multidrug efflux transporter AcrB transmembrane domain"/>
    <property type="match status" value="1"/>
</dbReference>
<dbReference type="Gene3D" id="1.20.1640.10">
    <property type="entry name" value="Multidrug efflux transporter AcrB transmembrane domain"/>
    <property type="match status" value="1"/>
</dbReference>
<dbReference type="PANTHER" id="PTHR33406:SF6">
    <property type="entry name" value="MEMBRANE PROTEIN YDGH-RELATED"/>
    <property type="match status" value="1"/>
</dbReference>
<evidence type="ECO:0000256" key="1">
    <source>
        <dbReference type="ARBA" id="ARBA00004651"/>
    </source>
</evidence>
<dbReference type="Proteomes" id="UP001519887">
    <property type="component" value="Unassembled WGS sequence"/>
</dbReference>
<dbReference type="EMBL" id="JAHZIK010003881">
    <property type="protein sequence ID" value="MBW7462390.1"/>
    <property type="molecule type" value="Genomic_DNA"/>
</dbReference>
<accession>A0ABS7CN96</accession>
<dbReference type="InterPro" id="IPR004869">
    <property type="entry name" value="MMPL_dom"/>
</dbReference>